<gene>
    <name evidence="2" type="ORF">RM572_28535</name>
</gene>
<dbReference type="InterPro" id="IPR021737">
    <property type="entry name" value="Phage_phiKZ_Orf197"/>
</dbReference>
<keyword evidence="1" id="KW-1133">Transmembrane helix</keyword>
<reference evidence="3" key="1">
    <citation type="submission" date="2023-07" db="EMBL/GenBank/DDBJ databases">
        <title>30 novel species of actinomycetes from the DSMZ collection.</title>
        <authorList>
            <person name="Nouioui I."/>
        </authorList>
    </citation>
    <scope>NUCLEOTIDE SEQUENCE [LARGE SCALE GENOMIC DNA]</scope>
    <source>
        <strain evidence="3">DSM 42041</strain>
    </source>
</reference>
<accession>A0ABU2P1G9</accession>
<keyword evidence="1" id="KW-0472">Membrane</keyword>
<dbReference type="Proteomes" id="UP001183414">
    <property type="component" value="Unassembled WGS sequence"/>
</dbReference>
<proteinExistence type="predicted"/>
<dbReference type="Pfam" id="PF11750">
    <property type="entry name" value="DUF3307"/>
    <property type="match status" value="1"/>
</dbReference>
<dbReference type="EMBL" id="JAVREQ010000060">
    <property type="protein sequence ID" value="MDT0382701.1"/>
    <property type="molecule type" value="Genomic_DNA"/>
</dbReference>
<name>A0ABU2P1G9_9ACTN</name>
<keyword evidence="1" id="KW-0812">Transmembrane</keyword>
<dbReference type="RefSeq" id="WP_311676271.1">
    <property type="nucleotide sequence ID" value="NZ_JAVREQ010000060.1"/>
</dbReference>
<protein>
    <submittedName>
        <fullName evidence="2">DUF3307 domain-containing protein</fullName>
    </submittedName>
</protein>
<evidence type="ECO:0000256" key="1">
    <source>
        <dbReference type="SAM" id="Phobius"/>
    </source>
</evidence>
<evidence type="ECO:0000313" key="2">
    <source>
        <dbReference type="EMBL" id="MDT0382701.1"/>
    </source>
</evidence>
<organism evidence="2 3">
    <name type="scientific">Streptomyces hazeniae</name>
    <dbReference type="NCBI Taxonomy" id="3075538"/>
    <lineage>
        <taxon>Bacteria</taxon>
        <taxon>Bacillati</taxon>
        <taxon>Actinomycetota</taxon>
        <taxon>Actinomycetes</taxon>
        <taxon>Kitasatosporales</taxon>
        <taxon>Streptomycetaceae</taxon>
        <taxon>Streptomyces</taxon>
    </lineage>
</organism>
<feature type="transmembrane region" description="Helical" evidence="1">
    <location>
        <begin position="40"/>
        <end position="62"/>
    </location>
</feature>
<comment type="caution">
    <text evidence="2">The sequence shown here is derived from an EMBL/GenBank/DDBJ whole genome shotgun (WGS) entry which is preliminary data.</text>
</comment>
<sequence>MFASLFVLLYVAHLLADYPFQTDHQACHKAKPGAAGWRANLAHAATHVVFCAVALAVAALVLGIRTAPAAAVAALLWIGATHAVIDRRWPVARWMSFARQAGFAQHGGAAHVDQAAHVLALAVAALLLAVT</sequence>
<evidence type="ECO:0000313" key="3">
    <source>
        <dbReference type="Proteomes" id="UP001183414"/>
    </source>
</evidence>
<keyword evidence="3" id="KW-1185">Reference proteome</keyword>